<dbReference type="RefSeq" id="WP_005599659.1">
    <property type="nucleotide sequence ID" value="NZ_CBDBSU010000029.1"/>
</dbReference>
<dbReference type="InterPro" id="IPR014718">
    <property type="entry name" value="GH-type_carb-bd"/>
</dbReference>
<dbReference type="Gene3D" id="2.70.98.10">
    <property type="match status" value="1"/>
</dbReference>
<dbReference type="GO" id="GO:0047938">
    <property type="term" value="F:glucose-6-phosphate 1-epimerase activity"/>
    <property type="evidence" value="ECO:0007669"/>
    <property type="project" value="UniProtKB-UniRule"/>
</dbReference>
<keyword evidence="3 4" id="KW-0413">Isomerase</keyword>
<gene>
    <name evidence="5" type="primary">yeaD</name>
    <name evidence="5" type="ORF">NCTC10976_02119</name>
</gene>
<dbReference type="InterPro" id="IPR025532">
    <property type="entry name" value="G6P_1-epimerase"/>
</dbReference>
<accession>A0A223MDW9</accession>
<organism evidence="5 6">
    <name type="scientific">Actinobacillus pleuropneumoniae</name>
    <name type="common">Haemophilus pleuropneumoniae</name>
    <dbReference type="NCBI Taxonomy" id="715"/>
    <lineage>
        <taxon>Bacteria</taxon>
        <taxon>Pseudomonadati</taxon>
        <taxon>Pseudomonadota</taxon>
        <taxon>Gammaproteobacteria</taxon>
        <taxon>Pasteurellales</taxon>
        <taxon>Pasteurellaceae</taxon>
        <taxon>Actinobacillus</taxon>
    </lineage>
</organism>
<dbReference type="Pfam" id="PF01263">
    <property type="entry name" value="Aldose_epim"/>
    <property type="match status" value="1"/>
</dbReference>
<dbReference type="GO" id="GO:0005975">
    <property type="term" value="P:carbohydrate metabolic process"/>
    <property type="evidence" value="ECO:0007669"/>
    <property type="project" value="InterPro"/>
</dbReference>
<sequence length="269" mass="30731">MKTEFIRQISQGISLEKCHELYVIRVAHKLGTAVVALQGAQLLSWQPATAKQDVLWLSEIEPFQKGNAIRGGVPICYPWFGSVKSPSHGTARIREWSLSHYETDAEYAYLEFSLYDEQNIIEAKIEMAFSQECHLIFTHYAEQEAQAALHSYFNVSNIEQTEVKGLPHECFDSLTKQFVQVPSPRKINENVDCIYSAEQAINRIEDMANQRTIQIEHIDASDVVLWNPWHKATSAMSETGYQTMVCVETARINRKLQQGDSFEVIFKLV</sequence>
<protein>
    <recommendedName>
        <fullName evidence="4">Putative glucose-6-phosphate 1-epimerase</fullName>
        <ecNumber evidence="4">5.1.3.15</ecNumber>
    </recommendedName>
</protein>
<evidence type="ECO:0000256" key="4">
    <source>
        <dbReference type="PIRNR" id="PIRNR016020"/>
    </source>
</evidence>
<evidence type="ECO:0000256" key="3">
    <source>
        <dbReference type="ARBA" id="ARBA00023235"/>
    </source>
</evidence>
<evidence type="ECO:0000313" key="6">
    <source>
        <dbReference type="Proteomes" id="UP000275510"/>
    </source>
</evidence>
<dbReference type="InterPro" id="IPR008183">
    <property type="entry name" value="Aldose_1/G6P_1-epimerase"/>
</dbReference>
<proteinExistence type="inferred from homology"/>
<comment type="catalytic activity">
    <reaction evidence="1">
        <text>alpha-D-glucose 6-phosphate = beta-D-glucose 6-phosphate</text>
        <dbReference type="Rhea" id="RHEA:16249"/>
        <dbReference type="ChEBI" id="CHEBI:58225"/>
        <dbReference type="ChEBI" id="CHEBI:58247"/>
        <dbReference type="EC" id="5.1.3.15"/>
    </reaction>
</comment>
<dbReference type="OMA" id="TQALHSY"/>
<name>A0A223MDW9_ACTPL</name>
<dbReference type="GeneID" id="48600224"/>
<dbReference type="EMBL" id="LR134515">
    <property type="protein sequence ID" value="VEJ17954.1"/>
    <property type="molecule type" value="Genomic_DNA"/>
</dbReference>
<dbReference type="PANTHER" id="PTHR11122">
    <property type="entry name" value="APOSPORY-ASSOCIATED PROTEIN C-RELATED"/>
    <property type="match status" value="1"/>
</dbReference>
<comment type="similarity">
    <text evidence="2 4">Belongs to the glucose-6-phosphate 1-epimerase family.</text>
</comment>
<dbReference type="CDD" id="cd09020">
    <property type="entry name" value="D-hex-6-P-epi_like"/>
    <property type="match status" value="1"/>
</dbReference>
<evidence type="ECO:0000313" key="5">
    <source>
        <dbReference type="EMBL" id="VEJ17954.1"/>
    </source>
</evidence>
<dbReference type="PANTHER" id="PTHR11122:SF13">
    <property type="entry name" value="GLUCOSE-6-PHOSPHATE 1-EPIMERASE"/>
    <property type="match status" value="1"/>
</dbReference>
<dbReference type="PIRSF" id="PIRSF016020">
    <property type="entry name" value="PHexose_mutarotase"/>
    <property type="match status" value="1"/>
</dbReference>
<dbReference type="InterPro" id="IPR011013">
    <property type="entry name" value="Gal_mutarotase_sf_dom"/>
</dbReference>
<evidence type="ECO:0000256" key="1">
    <source>
        <dbReference type="ARBA" id="ARBA00001096"/>
    </source>
</evidence>
<dbReference type="GO" id="GO:0030246">
    <property type="term" value="F:carbohydrate binding"/>
    <property type="evidence" value="ECO:0007669"/>
    <property type="project" value="UniProtKB-UniRule"/>
</dbReference>
<dbReference type="EC" id="5.1.3.15" evidence="4"/>
<dbReference type="Proteomes" id="UP000275510">
    <property type="component" value="Chromosome"/>
</dbReference>
<reference evidence="5 6" key="1">
    <citation type="submission" date="2018-12" db="EMBL/GenBank/DDBJ databases">
        <authorList>
            <consortium name="Pathogen Informatics"/>
        </authorList>
    </citation>
    <scope>NUCLEOTIDE SEQUENCE [LARGE SCALE GENOMIC DNA]</scope>
    <source>
        <strain evidence="5 6">NCTC10976</strain>
    </source>
</reference>
<dbReference type="SUPFAM" id="SSF74650">
    <property type="entry name" value="Galactose mutarotase-like"/>
    <property type="match status" value="1"/>
</dbReference>
<dbReference type="AlphaFoldDB" id="A0A223MDW9"/>
<dbReference type="OrthoDB" id="9790727at2"/>
<evidence type="ECO:0000256" key="2">
    <source>
        <dbReference type="ARBA" id="ARBA00005866"/>
    </source>
</evidence>